<evidence type="ECO:0000313" key="2">
    <source>
        <dbReference type="Proteomes" id="UP001152622"/>
    </source>
</evidence>
<gene>
    <name evidence="1" type="ORF">SKAU_G00296800</name>
</gene>
<keyword evidence="2" id="KW-1185">Reference proteome</keyword>
<protein>
    <submittedName>
        <fullName evidence="1">Uncharacterized protein</fullName>
    </submittedName>
</protein>
<dbReference type="EMBL" id="JAINUF010000012">
    <property type="protein sequence ID" value="KAJ8345487.1"/>
    <property type="molecule type" value="Genomic_DNA"/>
</dbReference>
<dbReference type="Proteomes" id="UP001152622">
    <property type="component" value="Chromosome 12"/>
</dbReference>
<evidence type="ECO:0000313" key="1">
    <source>
        <dbReference type="EMBL" id="KAJ8345487.1"/>
    </source>
</evidence>
<dbReference type="AlphaFoldDB" id="A0A9Q1EUV3"/>
<reference evidence="1" key="1">
    <citation type="journal article" date="2023" name="Science">
        <title>Genome structures resolve the early diversification of teleost fishes.</title>
        <authorList>
            <person name="Parey E."/>
            <person name="Louis A."/>
            <person name="Montfort J."/>
            <person name="Bouchez O."/>
            <person name="Roques C."/>
            <person name="Iampietro C."/>
            <person name="Lluch J."/>
            <person name="Castinel A."/>
            <person name="Donnadieu C."/>
            <person name="Desvignes T."/>
            <person name="Floi Bucao C."/>
            <person name="Jouanno E."/>
            <person name="Wen M."/>
            <person name="Mejri S."/>
            <person name="Dirks R."/>
            <person name="Jansen H."/>
            <person name="Henkel C."/>
            <person name="Chen W.J."/>
            <person name="Zahm M."/>
            <person name="Cabau C."/>
            <person name="Klopp C."/>
            <person name="Thompson A.W."/>
            <person name="Robinson-Rechavi M."/>
            <person name="Braasch I."/>
            <person name="Lecointre G."/>
            <person name="Bobe J."/>
            <person name="Postlethwait J.H."/>
            <person name="Berthelot C."/>
            <person name="Roest Crollius H."/>
            <person name="Guiguen Y."/>
        </authorList>
    </citation>
    <scope>NUCLEOTIDE SEQUENCE</scope>
    <source>
        <strain evidence="1">WJC10195</strain>
    </source>
</reference>
<name>A0A9Q1EUV3_SYNKA</name>
<comment type="caution">
    <text evidence="1">The sequence shown here is derived from an EMBL/GenBank/DDBJ whole genome shotgun (WGS) entry which is preliminary data.</text>
</comment>
<organism evidence="1 2">
    <name type="scientific">Synaphobranchus kaupii</name>
    <name type="common">Kaup's arrowtooth eel</name>
    <dbReference type="NCBI Taxonomy" id="118154"/>
    <lineage>
        <taxon>Eukaryota</taxon>
        <taxon>Metazoa</taxon>
        <taxon>Chordata</taxon>
        <taxon>Craniata</taxon>
        <taxon>Vertebrata</taxon>
        <taxon>Euteleostomi</taxon>
        <taxon>Actinopterygii</taxon>
        <taxon>Neopterygii</taxon>
        <taxon>Teleostei</taxon>
        <taxon>Anguilliformes</taxon>
        <taxon>Synaphobranchidae</taxon>
        <taxon>Synaphobranchus</taxon>
    </lineage>
</organism>
<sequence length="166" mass="18388">MTSSALTAVTPGICFLSPGSVYSSLNLKPQQECEKKIWKCSWLRDRGPSGLYLHKRTHHDSLEEQHFCQKSSRCGLTQGVVAHAPIVPSLSFTRPIWTTLLSTVPSLSESRGSVIGRLLFVSFFPPTGSGSPTQSRQQAERFVNDPIRIFLCAGLPLPLSRYHPHN</sequence>
<proteinExistence type="predicted"/>
<accession>A0A9Q1EUV3</accession>